<keyword evidence="2" id="KW-1185">Reference proteome</keyword>
<reference evidence="2" key="1">
    <citation type="journal article" date="2019" name="Int. J. Syst. Evol. Microbiol.">
        <title>The Global Catalogue of Microorganisms (GCM) 10K type strain sequencing project: providing services to taxonomists for standard genome sequencing and annotation.</title>
        <authorList>
            <consortium name="The Broad Institute Genomics Platform"/>
            <consortium name="The Broad Institute Genome Sequencing Center for Infectious Disease"/>
            <person name="Wu L."/>
            <person name="Ma J."/>
        </authorList>
    </citation>
    <scope>NUCLEOTIDE SEQUENCE [LARGE SCALE GENOMIC DNA]</scope>
    <source>
        <strain evidence="2">CCM 8691</strain>
    </source>
</reference>
<sequence length="64" mass="7234">MRRRGCIVSINEDIALGTIVDTNDQEINFLLNNLKFKPIINQEITFIIEMTESGLIAANIELLT</sequence>
<dbReference type="EMBL" id="JBHSBW010000007">
    <property type="protein sequence ID" value="MFC4210895.1"/>
    <property type="molecule type" value="Genomic_DNA"/>
</dbReference>
<proteinExistence type="predicted"/>
<accession>A0ABV8P8B7</accession>
<dbReference type="RefSeq" id="WP_378983201.1">
    <property type="nucleotide sequence ID" value="NZ_JBHSBW010000007.1"/>
</dbReference>
<evidence type="ECO:0000313" key="1">
    <source>
        <dbReference type="EMBL" id="MFC4210895.1"/>
    </source>
</evidence>
<evidence type="ECO:0000313" key="2">
    <source>
        <dbReference type="Proteomes" id="UP001595789"/>
    </source>
</evidence>
<gene>
    <name evidence="1" type="ORF">ACFOWA_06870</name>
</gene>
<protein>
    <submittedName>
        <fullName evidence="1">Uncharacterized protein</fullName>
    </submittedName>
</protein>
<dbReference type="Proteomes" id="UP001595789">
    <property type="component" value="Unassembled WGS sequence"/>
</dbReference>
<comment type="caution">
    <text evidence="1">The sequence shown here is derived from an EMBL/GenBank/DDBJ whole genome shotgun (WGS) entry which is preliminary data.</text>
</comment>
<organism evidence="1 2">
    <name type="scientific">Pedobacter lithocola</name>
    <dbReference type="NCBI Taxonomy" id="1908239"/>
    <lineage>
        <taxon>Bacteria</taxon>
        <taxon>Pseudomonadati</taxon>
        <taxon>Bacteroidota</taxon>
        <taxon>Sphingobacteriia</taxon>
        <taxon>Sphingobacteriales</taxon>
        <taxon>Sphingobacteriaceae</taxon>
        <taxon>Pedobacter</taxon>
    </lineage>
</organism>
<name>A0ABV8P8B7_9SPHI</name>